<dbReference type="EMBL" id="KZ679011">
    <property type="protein sequence ID" value="PSS18337.1"/>
    <property type="molecule type" value="Genomic_DNA"/>
</dbReference>
<dbReference type="STRING" id="857342.A0A2T3B1A7"/>
<protein>
    <recommendedName>
        <fullName evidence="3">ER-bound oxygenase mpaB/mpaB'/Rubber oxygenase catalytic domain-containing protein</fullName>
    </recommendedName>
</protein>
<dbReference type="AlphaFoldDB" id="A0A2T3B1A7"/>
<reference evidence="1 2" key="1">
    <citation type="journal article" date="2018" name="New Phytol.">
        <title>Comparative genomics and transcriptomics depict ericoid mycorrhizal fungi as versatile saprotrophs and plant mutualists.</title>
        <authorList>
            <person name="Martino E."/>
            <person name="Morin E."/>
            <person name="Grelet G.A."/>
            <person name="Kuo A."/>
            <person name="Kohler A."/>
            <person name="Daghino S."/>
            <person name="Barry K.W."/>
            <person name="Cichocki N."/>
            <person name="Clum A."/>
            <person name="Dockter R.B."/>
            <person name="Hainaut M."/>
            <person name="Kuo R.C."/>
            <person name="LaButti K."/>
            <person name="Lindahl B.D."/>
            <person name="Lindquist E.A."/>
            <person name="Lipzen A."/>
            <person name="Khouja H.R."/>
            <person name="Magnuson J."/>
            <person name="Murat C."/>
            <person name="Ohm R.A."/>
            <person name="Singer S.W."/>
            <person name="Spatafora J.W."/>
            <person name="Wang M."/>
            <person name="Veneault-Fourrey C."/>
            <person name="Henrissat B."/>
            <person name="Grigoriev I.V."/>
            <person name="Martin F.M."/>
            <person name="Perotto S."/>
        </authorList>
    </citation>
    <scope>NUCLEOTIDE SEQUENCE [LARGE SCALE GENOMIC DNA]</scope>
    <source>
        <strain evidence="1 2">ATCC 22711</strain>
    </source>
</reference>
<accession>A0A2T3B1A7</accession>
<proteinExistence type="predicted"/>
<dbReference type="PANTHER" id="PTHR36124">
    <property type="match status" value="1"/>
</dbReference>
<dbReference type="PANTHER" id="PTHR36124:SF4">
    <property type="entry name" value="ER-BOUND OXYGENASE MPAB_MPAB'_RUBBER OXYGENASE CATALYTIC DOMAIN-CONTAINING PROTEIN"/>
    <property type="match status" value="1"/>
</dbReference>
<name>A0A2T3B1A7_AMORE</name>
<dbReference type="Proteomes" id="UP000241818">
    <property type="component" value="Unassembled WGS sequence"/>
</dbReference>
<organism evidence="1 2">
    <name type="scientific">Amorphotheca resinae ATCC 22711</name>
    <dbReference type="NCBI Taxonomy" id="857342"/>
    <lineage>
        <taxon>Eukaryota</taxon>
        <taxon>Fungi</taxon>
        <taxon>Dikarya</taxon>
        <taxon>Ascomycota</taxon>
        <taxon>Pezizomycotina</taxon>
        <taxon>Leotiomycetes</taxon>
        <taxon>Helotiales</taxon>
        <taxon>Amorphothecaceae</taxon>
        <taxon>Amorphotheca</taxon>
    </lineage>
</organism>
<keyword evidence="2" id="KW-1185">Reference proteome</keyword>
<dbReference type="GO" id="GO:0016491">
    <property type="term" value="F:oxidoreductase activity"/>
    <property type="evidence" value="ECO:0007669"/>
    <property type="project" value="InterPro"/>
</dbReference>
<evidence type="ECO:0008006" key="3">
    <source>
        <dbReference type="Google" id="ProtNLM"/>
    </source>
</evidence>
<evidence type="ECO:0000313" key="1">
    <source>
        <dbReference type="EMBL" id="PSS18337.1"/>
    </source>
</evidence>
<dbReference type="RefSeq" id="XP_024720689.1">
    <property type="nucleotide sequence ID" value="XM_024867521.1"/>
</dbReference>
<gene>
    <name evidence="1" type="ORF">M430DRAFT_42029</name>
</gene>
<dbReference type="OrthoDB" id="545169at2759"/>
<dbReference type="InterPro" id="IPR046366">
    <property type="entry name" value="MPAB"/>
</dbReference>
<sequence length="362" mass="41503">MLPPWSLLCPIFLATYMWLVRVLRYQREHHLKTQYAYSGRDSLSQMTVHDAWAIQLNLITLEFPWAFMSALKMAVYAVSEDMRSIKATSRMNCIHQLYQRSGQISNDDMLYTLSLLASFPIEWVTKHEWRRLNDLEQCAMGTFWKSIGEDMGIDYSPLPSATAGWKDGLHWLEEVSAWGRGYRLRHMRADPNNKIVASSAMEVVLGTTPPPLRSLARWGLLAALDIPLRRALMLPSPPSLICLASSLFVEFRRWSLRYFFLPRPYCLRLKPLSAAPDYNGRYHIDISGAMPYYVKPTILNRWGPSAWARRTLGLPIPGDQGDAFYPSGYCIEELGPRLPLKAGMKAMEHSVLTRRRGRCPFG</sequence>
<evidence type="ECO:0000313" key="2">
    <source>
        <dbReference type="Proteomes" id="UP000241818"/>
    </source>
</evidence>
<dbReference type="GeneID" id="36575602"/>
<dbReference type="InParanoid" id="A0A2T3B1A7"/>